<evidence type="ECO:0000256" key="1">
    <source>
        <dbReference type="ARBA" id="ARBA00001561"/>
    </source>
</evidence>
<evidence type="ECO:0000256" key="8">
    <source>
        <dbReference type="ARBA" id="ARBA00023316"/>
    </source>
</evidence>
<feature type="chain" id="PRO_5001721526" description="N-acetylmuramoyl-L-alanine amidase" evidence="10">
    <location>
        <begin position="44"/>
        <end position="447"/>
    </location>
</feature>
<dbReference type="InterPro" id="IPR050695">
    <property type="entry name" value="N-acetylmuramoyl_amidase_3"/>
</dbReference>
<evidence type="ECO:0000259" key="11">
    <source>
        <dbReference type="SMART" id="SM00646"/>
    </source>
</evidence>
<comment type="subcellular location">
    <subcellularLocation>
        <location evidence="2">Periplasm</location>
    </subcellularLocation>
</comment>
<evidence type="ECO:0000256" key="2">
    <source>
        <dbReference type="ARBA" id="ARBA00004418"/>
    </source>
</evidence>
<keyword evidence="8" id="KW-0961">Cell wall biogenesis/degradation</keyword>
<evidence type="ECO:0000256" key="3">
    <source>
        <dbReference type="ARBA" id="ARBA00010860"/>
    </source>
</evidence>
<dbReference type="EC" id="3.5.1.28" evidence="4"/>
<dbReference type="SMART" id="SM00646">
    <property type="entry name" value="Ami_3"/>
    <property type="match status" value="1"/>
</dbReference>
<evidence type="ECO:0000313" key="13">
    <source>
        <dbReference type="Proteomes" id="UP000028511"/>
    </source>
</evidence>
<dbReference type="GO" id="GO:0030288">
    <property type="term" value="C:outer membrane-bounded periplasmic space"/>
    <property type="evidence" value="ECO:0007669"/>
    <property type="project" value="TreeGrafter"/>
</dbReference>
<dbReference type="GO" id="GO:0071555">
    <property type="term" value="P:cell wall organization"/>
    <property type="evidence" value="ECO:0007669"/>
    <property type="project" value="UniProtKB-KW"/>
</dbReference>
<dbReference type="RefSeq" id="WP_230579675.1">
    <property type="nucleotide sequence ID" value="NZ_CAWLWN010000253.1"/>
</dbReference>
<dbReference type="SUPFAM" id="SSF53187">
    <property type="entry name" value="Zn-dependent exopeptidases"/>
    <property type="match status" value="1"/>
</dbReference>
<evidence type="ECO:0000256" key="9">
    <source>
        <dbReference type="SAM" id="MobiDB-lite"/>
    </source>
</evidence>
<proteinExistence type="inferred from homology"/>
<dbReference type="Gene3D" id="3.40.630.40">
    <property type="entry name" value="Zn-dependent exopeptidases"/>
    <property type="match status" value="1"/>
</dbReference>
<dbReference type="GO" id="GO:0008745">
    <property type="term" value="F:N-acetylmuramoyl-L-alanine amidase activity"/>
    <property type="evidence" value="ECO:0007669"/>
    <property type="project" value="UniProtKB-EC"/>
</dbReference>
<keyword evidence="7 12" id="KW-0378">Hydrolase</keyword>
<dbReference type="FunFam" id="3.40.630.40:FF:000003">
    <property type="entry name" value="N-acetylmuramoyl-L-alanine amidase AmiB"/>
    <property type="match status" value="1"/>
</dbReference>
<dbReference type="Proteomes" id="UP000028511">
    <property type="component" value="Unassembled WGS sequence"/>
</dbReference>
<evidence type="ECO:0000313" key="12">
    <source>
        <dbReference type="EMBL" id="CDG98322.1"/>
    </source>
</evidence>
<dbReference type="EMBL" id="CBSW010000222">
    <property type="protein sequence ID" value="CDG98322.1"/>
    <property type="molecule type" value="Genomic_DNA"/>
</dbReference>
<comment type="similarity">
    <text evidence="3">Belongs to the N-acetylmuramoyl-L-alanine amidase 3 family.</text>
</comment>
<feature type="signal peptide" evidence="10">
    <location>
        <begin position="1"/>
        <end position="43"/>
    </location>
</feature>
<dbReference type="AlphaFoldDB" id="A0A077NIS3"/>
<dbReference type="CDD" id="cd02696">
    <property type="entry name" value="MurNAc-LAA"/>
    <property type="match status" value="1"/>
</dbReference>
<comment type="caution">
    <text evidence="12">The sequence shown here is derived from an EMBL/GenBank/DDBJ whole genome shotgun (WGS) entry which is preliminary data.</text>
</comment>
<protein>
    <recommendedName>
        <fullName evidence="4">N-acetylmuramoyl-L-alanine amidase</fullName>
        <ecNumber evidence="4">3.5.1.28</ecNumber>
    </recommendedName>
</protein>
<dbReference type="GO" id="GO:0009253">
    <property type="term" value="P:peptidoglycan catabolic process"/>
    <property type="evidence" value="ECO:0007669"/>
    <property type="project" value="InterPro"/>
</dbReference>
<evidence type="ECO:0000256" key="5">
    <source>
        <dbReference type="ARBA" id="ARBA00022729"/>
    </source>
</evidence>
<name>A0A077NIS3_XENBV</name>
<accession>A0A077NIS3</accession>
<dbReference type="Gene3D" id="2.60.40.3500">
    <property type="match status" value="1"/>
</dbReference>
<evidence type="ECO:0000256" key="7">
    <source>
        <dbReference type="ARBA" id="ARBA00022801"/>
    </source>
</evidence>
<dbReference type="HOGENOM" id="CLU_014322_2_3_6"/>
<dbReference type="NCBIfam" id="NF007751">
    <property type="entry name" value="PRK10431.1"/>
    <property type="match status" value="1"/>
</dbReference>
<organism evidence="12 13">
    <name type="scientific">Xenorhabdus bovienii str. puntauvense</name>
    <dbReference type="NCBI Taxonomy" id="1398201"/>
    <lineage>
        <taxon>Bacteria</taxon>
        <taxon>Pseudomonadati</taxon>
        <taxon>Pseudomonadota</taxon>
        <taxon>Gammaproteobacteria</taxon>
        <taxon>Enterobacterales</taxon>
        <taxon>Morganellaceae</taxon>
        <taxon>Xenorhabdus</taxon>
    </lineage>
</organism>
<keyword evidence="6" id="KW-0574">Periplasm</keyword>
<gene>
    <name evidence="12" type="primary">amiB</name>
    <name evidence="12" type="ORF">XBP1_2990106</name>
</gene>
<evidence type="ECO:0000256" key="10">
    <source>
        <dbReference type="SAM" id="SignalP"/>
    </source>
</evidence>
<feature type="region of interest" description="Disordered" evidence="9">
    <location>
        <begin position="182"/>
        <end position="204"/>
    </location>
</feature>
<comment type="catalytic activity">
    <reaction evidence="1">
        <text>Hydrolyzes the link between N-acetylmuramoyl residues and L-amino acid residues in certain cell-wall glycopeptides.</text>
        <dbReference type="EC" id="3.5.1.28"/>
    </reaction>
</comment>
<evidence type="ECO:0000256" key="4">
    <source>
        <dbReference type="ARBA" id="ARBA00011901"/>
    </source>
</evidence>
<dbReference type="Pfam" id="PF01520">
    <property type="entry name" value="Amidase_3"/>
    <property type="match status" value="1"/>
</dbReference>
<feature type="domain" description="MurNAc-LAA" evidence="11">
    <location>
        <begin position="276"/>
        <end position="434"/>
    </location>
</feature>
<dbReference type="PANTHER" id="PTHR30404:SF6">
    <property type="entry name" value="N-ACETYLMURAMOYL-L-ALANINE AMIDASE AMIB"/>
    <property type="match status" value="1"/>
</dbReference>
<dbReference type="PANTHER" id="PTHR30404">
    <property type="entry name" value="N-ACETYLMURAMOYL-L-ALANINE AMIDASE"/>
    <property type="match status" value="1"/>
</dbReference>
<dbReference type="InterPro" id="IPR002508">
    <property type="entry name" value="MurNAc-LAA_cat"/>
</dbReference>
<sequence length="447" mass="48470">MKEYPTMMNAFFVKVIKKWQAHWVMSCALFVMLSQLIMMTATAATLSNIHVNNSPSEATVTLGFTGGHPDYRFFPLHAPERLVVDIRQSGHVIGLPMRLSGQDLVKVIRTSQSPDAQHKRFVLELAHQATATSSVKGSASEYQVVFTLQANSAAAKSTANSTSMLKGNTSLHESKQLLANNVQSPKQETKPTPAHHGQGVKKQAAKAAQGKYPIVIAIDAGHGGTDPGAIGQGGLKEKNVTISVARKLEVLLRNDPMFKPVLTRDGDYFISVAGRSEVARKHKANMLVSIHADAAPNRSARGASVWVLSNRRANSELGNWLEQHEKQSELLGGAGDVLSNGVNPLLSQAVLDLQFGHSQRVGYDVAVQVLSQLTSIGSLHKRTPEHASLGVLRSPDIPSILVETGFISHLSEEKLLGSNDYQARLAQAIHFGLRHYFQANPLQTSPM</sequence>
<reference evidence="12" key="1">
    <citation type="submission" date="2013-07" db="EMBL/GenBank/DDBJ databases">
        <title>Sub-species coevolution in mutualistic symbiosis.</title>
        <authorList>
            <person name="Murfin K."/>
            <person name="Klassen J."/>
            <person name="Lee M."/>
            <person name="Forst S."/>
            <person name="Stock P."/>
            <person name="Goodrich-Blair H."/>
        </authorList>
    </citation>
    <scope>NUCLEOTIDE SEQUENCE [LARGE SCALE GENOMIC DNA]</scope>
    <source>
        <strain evidence="12">Puntauvense</strain>
    </source>
</reference>
<evidence type="ECO:0000256" key="6">
    <source>
        <dbReference type="ARBA" id="ARBA00022764"/>
    </source>
</evidence>
<keyword evidence="5 10" id="KW-0732">Signal</keyword>